<evidence type="ECO:0000256" key="1">
    <source>
        <dbReference type="SAM" id="MobiDB-lite"/>
    </source>
</evidence>
<gene>
    <name evidence="2" type="ORF">RSOLAG1IB_11462</name>
</gene>
<reference evidence="2 3" key="1">
    <citation type="submission" date="2014-11" db="EMBL/GenBank/DDBJ databases">
        <authorList>
            <person name="Wibberg Daniel"/>
        </authorList>
    </citation>
    <scope>NUCLEOTIDE SEQUENCE [LARGE SCALE GENOMIC DNA]</scope>
    <source>
        <strain evidence="2">Rhizoctonia solani AG1-IB 7/3/14</strain>
    </source>
</reference>
<evidence type="ECO:0000313" key="3">
    <source>
        <dbReference type="Proteomes" id="UP000059188"/>
    </source>
</evidence>
<organism evidence="2 3">
    <name type="scientific">Thanatephorus cucumeris (strain AG1-IB / isolate 7/3/14)</name>
    <name type="common">Lettuce bottom rot fungus</name>
    <name type="synonym">Rhizoctonia solani</name>
    <dbReference type="NCBI Taxonomy" id="1108050"/>
    <lineage>
        <taxon>Eukaryota</taxon>
        <taxon>Fungi</taxon>
        <taxon>Dikarya</taxon>
        <taxon>Basidiomycota</taxon>
        <taxon>Agaricomycotina</taxon>
        <taxon>Agaricomycetes</taxon>
        <taxon>Cantharellales</taxon>
        <taxon>Ceratobasidiaceae</taxon>
        <taxon>Rhizoctonia</taxon>
        <taxon>Rhizoctonia solani AG-1</taxon>
    </lineage>
</organism>
<proteinExistence type="predicted"/>
<keyword evidence="3" id="KW-1185">Reference proteome</keyword>
<feature type="compositionally biased region" description="Polar residues" evidence="1">
    <location>
        <begin position="256"/>
        <end position="265"/>
    </location>
</feature>
<protein>
    <submittedName>
        <fullName evidence="2">Uncharacterized protein</fullName>
    </submittedName>
</protein>
<dbReference type="EMBL" id="LN679232">
    <property type="protein sequence ID" value="CEL53726.1"/>
    <property type="molecule type" value="Genomic_DNA"/>
</dbReference>
<accession>A0A0B7F6M3</accession>
<evidence type="ECO:0000313" key="2">
    <source>
        <dbReference type="EMBL" id="CEL53726.1"/>
    </source>
</evidence>
<sequence length="309" mass="33973">MPEAFISSTTPSSHPDSADNLLLMISSRPFVDPKSGWLLQGSGGVSFAIYLLLRLIFTGRYLVDYPSVFNFPFNQTTAIQKTRTVARACTALLICDIDTSLERARRVTQSVRHSNELRFVPYPQPVPQACLPAGPSCGSSSGIGLESTTVHKTADTRAKLKAKQAIELLRGVDANDPTNVGLWDNGNQRSDRQKVYMEAPWLIFFKEHYEKAGKSLPNHLQAVVQNSLKRRIQVDPSCSVENIAGKTNRLQIGHNLPSSRSTKLSNLLEGKRHVSGGSDTHPERKRTKGGANSPSEIVEYIVVSDSDSE</sequence>
<name>A0A0B7F6M3_THACB</name>
<feature type="region of interest" description="Disordered" evidence="1">
    <location>
        <begin position="252"/>
        <end position="309"/>
    </location>
</feature>
<dbReference type="Proteomes" id="UP000059188">
    <property type="component" value="Unassembled WGS sequence"/>
</dbReference>
<dbReference type="OrthoDB" id="10617999at2759"/>
<dbReference type="AlphaFoldDB" id="A0A0B7F6M3"/>